<accession>A0A2W1NC94</accession>
<keyword evidence="1" id="KW-0732">Signal</keyword>
<feature type="domain" description="Secretion system C-terminal sorting" evidence="2">
    <location>
        <begin position="1112"/>
        <end position="1182"/>
    </location>
</feature>
<name>A0A2W1NC94_9FLAO</name>
<evidence type="ECO:0000256" key="1">
    <source>
        <dbReference type="ARBA" id="ARBA00022729"/>
    </source>
</evidence>
<dbReference type="AlphaFoldDB" id="A0A2W1NC94"/>
<dbReference type="InterPro" id="IPR026444">
    <property type="entry name" value="Secre_tail"/>
</dbReference>
<dbReference type="OrthoDB" id="9816120at2"/>
<organism evidence="3 4">
    <name type="scientific">Putridiphycobacter roseus</name>
    <dbReference type="NCBI Taxonomy" id="2219161"/>
    <lineage>
        <taxon>Bacteria</taxon>
        <taxon>Pseudomonadati</taxon>
        <taxon>Bacteroidota</taxon>
        <taxon>Flavobacteriia</taxon>
        <taxon>Flavobacteriales</taxon>
        <taxon>Crocinitomicaceae</taxon>
        <taxon>Putridiphycobacter</taxon>
    </lineage>
</organism>
<dbReference type="Pfam" id="PF13517">
    <property type="entry name" value="FG-GAP_3"/>
    <property type="match status" value="5"/>
</dbReference>
<dbReference type="Pfam" id="PF18962">
    <property type="entry name" value="Por_Secre_tail"/>
    <property type="match status" value="1"/>
</dbReference>
<dbReference type="PANTHER" id="PTHR44103">
    <property type="entry name" value="PROPROTEIN CONVERTASE P"/>
    <property type="match status" value="1"/>
</dbReference>
<comment type="caution">
    <text evidence="3">The sequence shown here is derived from an EMBL/GenBank/DDBJ whole genome shotgun (WGS) entry which is preliminary data.</text>
</comment>
<dbReference type="InterPro" id="IPR013517">
    <property type="entry name" value="FG-GAP"/>
</dbReference>
<evidence type="ECO:0000259" key="2">
    <source>
        <dbReference type="Pfam" id="PF18962"/>
    </source>
</evidence>
<dbReference type="NCBIfam" id="TIGR04183">
    <property type="entry name" value="Por_Secre_tail"/>
    <property type="match status" value="1"/>
</dbReference>
<proteinExistence type="predicted"/>
<dbReference type="EMBL" id="QKSB01000005">
    <property type="protein sequence ID" value="PZE16975.1"/>
    <property type="molecule type" value="Genomic_DNA"/>
</dbReference>
<evidence type="ECO:0000313" key="3">
    <source>
        <dbReference type="EMBL" id="PZE16975.1"/>
    </source>
</evidence>
<protein>
    <recommendedName>
        <fullName evidence="2">Secretion system C-terminal sorting domain-containing protein</fullName>
    </recommendedName>
</protein>
<gene>
    <name evidence="3" type="ORF">DNU06_09495</name>
</gene>
<dbReference type="SUPFAM" id="SSF69318">
    <property type="entry name" value="Integrin alpha N-terminal domain"/>
    <property type="match status" value="2"/>
</dbReference>
<sequence>MKHLYLILFIYLLPIGLSAQVISFEQIPALPPAPTSITNFACVARGDIIYTDVDNDNDMDVFVTGSTTNGGRISQLYRNTGNGIFTEIYNSNITGMHASNAAFADVDGDGDQDLLMCGEISNFPSTRLYYNDGSGTFSNAPNYFTAVSQGSISFSDIDNDNDMDVLISGRSNSSNTRISKLYKNNGSGAFSVVSNTPFDGMYLSEVIFADVDGDNDEDVLMAGSNDNYITVTKLYKNNGLGNFSLVSGTNFTAVRYGSIAFADVDGDNDLDVVINGDPPSSAMSTKLYTNDGTGIFSEVTGTPFTGLFDGKVAFADIDNDADQDLIISGSPISFGSGVTELYTNNGSGVFTLNTNSALADVSSSEIAFVDLDNDLDQDLIIGGYTYNNNDYLCVTVSYANDGNGVFSEITGSSLADVHLSSVVFGDIDSDNDEDILIAGEDKLGNTFTGLYNNNGMGNYTALNAAPFDNVRYSSIAFADIDNDNDKDVLVTGQNNFAQRIAKLYTNDGNGVYTLVSGTPFDGVFSGDIAFADIDNDNDQDVLITGYNSTNQKIAKLYTNNGTGIFTLVSGTPFEGAYRSAIEFSDIDNDNDQDVLITGYGASNQRIAQLYSNNGSGSFTLVSGTPFTGVRSGDIAFADIDNDNDQDLMITGEYSNGQPLTELFHNDGTGNFSLASGTSFPDLDSSAIVFEDVDNDGDLDLLITGKNQQDLCFTRLYANDGAGNFSYAWTADIVDVKSGDVAFGHINNDNYIDLLITGYGDQGPVTRIYLNKTCYENASIDSIVACDSLVWINGITYYADNTTALHVLTNAGGCDSTVTLNLNIIDGATGLDSYTACDSFTWIDGNTYYNSNSTATKTLNSGCVVTLDLTIINSNGSIDNIVACDSLTWTNGITYYGSNSTAKDTLVNSSGCDSIVTLNLYIPTSLSSTDTRTVCDNLVWIDGITYYNDNHTATHTTTSYFGCDSIITLDLTVLNSTQSTDVQVVCDSLLWIDGNSYYSNNTSASYVISGGATSGCDSTIYLDLTVHQVDTSITTYDSLLVTNQTNATFQWVNCDDNYAAIPNQTNATFNTLSFGNYAVIINYNGCIDTSACYTFISTYVSTAQQVLLNETTVYPNPTNGLVNLALGDLKNVSLKIYNSQAQIVYQIDNISTPIFPFKLDQPAGVYFIELNNNSEKSYLKLIIE</sequence>
<dbReference type="RefSeq" id="WP_111063046.1">
    <property type="nucleotide sequence ID" value="NZ_JBHUCU010000032.1"/>
</dbReference>
<evidence type="ECO:0000313" key="4">
    <source>
        <dbReference type="Proteomes" id="UP000249248"/>
    </source>
</evidence>
<dbReference type="Gene3D" id="2.130.10.130">
    <property type="entry name" value="Integrin alpha, N-terminal"/>
    <property type="match status" value="3"/>
</dbReference>
<keyword evidence="4" id="KW-1185">Reference proteome</keyword>
<reference evidence="3 4" key="1">
    <citation type="submission" date="2018-06" db="EMBL/GenBank/DDBJ databases">
        <title>The draft genome sequence of Crocinitomix sp. SM1701.</title>
        <authorList>
            <person name="Zhang X."/>
        </authorList>
    </citation>
    <scope>NUCLEOTIDE SEQUENCE [LARGE SCALE GENOMIC DNA]</scope>
    <source>
        <strain evidence="3 4">SM1701</strain>
    </source>
</reference>
<dbReference type="InterPro" id="IPR028994">
    <property type="entry name" value="Integrin_alpha_N"/>
</dbReference>
<dbReference type="PANTHER" id="PTHR44103:SF1">
    <property type="entry name" value="PROPROTEIN CONVERTASE P"/>
    <property type="match status" value="1"/>
</dbReference>
<dbReference type="Proteomes" id="UP000249248">
    <property type="component" value="Unassembled WGS sequence"/>
</dbReference>